<evidence type="ECO:0000256" key="4">
    <source>
        <dbReference type="ARBA" id="ARBA00011881"/>
    </source>
</evidence>
<evidence type="ECO:0000259" key="11">
    <source>
        <dbReference type="Pfam" id="PF03070"/>
    </source>
</evidence>
<dbReference type="PANTHER" id="PTHR43198">
    <property type="entry name" value="BIFUNCTIONAL TH2 PROTEIN"/>
    <property type="match status" value="1"/>
</dbReference>
<dbReference type="EC" id="3.5.99.2" evidence="5 9"/>
<keyword evidence="9 12" id="KW-0378">Hydrolase</keyword>
<dbReference type="EMBL" id="CP009920">
    <property type="protein sequence ID" value="AJI21542.1"/>
    <property type="molecule type" value="Genomic_DNA"/>
</dbReference>
<evidence type="ECO:0000256" key="5">
    <source>
        <dbReference type="ARBA" id="ARBA00012684"/>
    </source>
</evidence>
<evidence type="ECO:0000256" key="8">
    <source>
        <dbReference type="ARBA" id="ARBA00048337"/>
    </source>
</evidence>
<gene>
    <name evidence="12" type="primary">tenA</name>
    <name evidence="12" type="ORF">BG04_4450</name>
</gene>
<dbReference type="Proteomes" id="UP000031829">
    <property type="component" value="Chromosome"/>
</dbReference>
<dbReference type="KEGG" id="bmeg:BG04_4450"/>
<name>A0A0B6AKH0_PRIM2</name>
<evidence type="ECO:0000256" key="3">
    <source>
        <dbReference type="ARBA" id="ARBA00010264"/>
    </source>
</evidence>
<comment type="similarity">
    <text evidence="3 9">Belongs to the TenA family.</text>
</comment>
<evidence type="ECO:0000313" key="13">
    <source>
        <dbReference type="Proteomes" id="UP000031829"/>
    </source>
</evidence>
<dbReference type="AlphaFoldDB" id="A0A0B6AKH0"/>
<dbReference type="Pfam" id="PF03070">
    <property type="entry name" value="TENA_THI-4"/>
    <property type="match status" value="1"/>
</dbReference>
<evidence type="ECO:0000256" key="6">
    <source>
        <dbReference type="ARBA" id="ARBA00013647"/>
    </source>
</evidence>
<evidence type="ECO:0000313" key="12">
    <source>
        <dbReference type="EMBL" id="AJI21542.1"/>
    </source>
</evidence>
<dbReference type="RefSeq" id="WP_016763941.1">
    <property type="nucleotide sequence ID" value="NZ_BCVB01000005.1"/>
</dbReference>
<dbReference type="GO" id="GO:0009229">
    <property type="term" value="P:thiamine diphosphate biosynthetic process"/>
    <property type="evidence" value="ECO:0007669"/>
    <property type="project" value="UniProtKB-UniPathway"/>
</dbReference>
<comment type="function">
    <text evidence="9">Catalyzes an amino-pyrimidine hydrolysis reaction at the C5' of the pyrimidine moiety of thiamine compounds, a reaction that is part of a thiamine salvage pathway. Thus, catalyzes the conversion of 4-amino-5-aminomethyl-2-methylpyrimidine to 4-amino-5-hydroxymethyl-2-methylpyrimidine (HMP).</text>
</comment>
<evidence type="ECO:0000256" key="7">
    <source>
        <dbReference type="ARBA" id="ARBA00022977"/>
    </source>
</evidence>
<evidence type="ECO:0000256" key="1">
    <source>
        <dbReference type="ARBA" id="ARBA00001881"/>
    </source>
</evidence>
<dbReference type="InterPro" id="IPR004305">
    <property type="entry name" value="Thiaminase-2/PQQC"/>
</dbReference>
<protein>
    <recommendedName>
        <fullName evidence="6 9">Aminopyrimidine aminohydrolase</fullName>
        <ecNumber evidence="5 9">3.5.99.2</ecNumber>
    </recommendedName>
</protein>
<comment type="catalytic activity">
    <reaction evidence="8 9">
        <text>thiamine + H2O = 5-(2-hydroxyethyl)-4-methylthiazole + 4-amino-5-hydroxymethyl-2-methylpyrimidine + H(+)</text>
        <dbReference type="Rhea" id="RHEA:17509"/>
        <dbReference type="ChEBI" id="CHEBI:15377"/>
        <dbReference type="ChEBI" id="CHEBI:15378"/>
        <dbReference type="ChEBI" id="CHEBI:16892"/>
        <dbReference type="ChEBI" id="CHEBI:17957"/>
        <dbReference type="ChEBI" id="CHEBI:18385"/>
        <dbReference type="EC" id="3.5.99.2"/>
    </reaction>
</comment>
<dbReference type="HOGENOM" id="CLU_077537_3_0_9"/>
<keyword evidence="7 9" id="KW-0784">Thiamine biosynthesis</keyword>
<evidence type="ECO:0000256" key="2">
    <source>
        <dbReference type="ARBA" id="ARBA00004948"/>
    </source>
</evidence>
<dbReference type="CDD" id="cd19360">
    <property type="entry name" value="TenA_C_SaTenA-like"/>
    <property type="match status" value="1"/>
</dbReference>
<feature type="active site" description="Proton donor" evidence="10">
    <location>
        <position position="207"/>
    </location>
</feature>
<comment type="catalytic activity">
    <reaction evidence="1 9">
        <text>4-amino-5-aminomethyl-2-methylpyrimidine + H2O = 4-amino-5-hydroxymethyl-2-methylpyrimidine + NH4(+)</text>
        <dbReference type="Rhea" id="RHEA:31799"/>
        <dbReference type="ChEBI" id="CHEBI:15377"/>
        <dbReference type="ChEBI" id="CHEBI:16892"/>
        <dbReference type="ChEBI" id="CHEBI:28938"/>
        <dbReference type="ChEBI" id="CHEBI:63416"/>
        <dbReference type="EC" id="3.5.99.2"/>
    </reaction>
</comment>
<evidence type="ECO:0000256" key="10">
    <source>
        <dbReference type="PIRSR" id="PIRSR003170-1"/>
    </source>
</evidence>
<evidence type="ECO:0000256" key="9">
    <source>
        <dbReference type="PIRNR" id="PIRNR003170"/>
    </source>
</evidence>
<reference evidence="12 13" key="1">
    <citation type="journal article" date="2015" name="Genome Announc.">
        <title>Complete genome sequences for 35 biothreat assay-relevant bacillus species.</title>
        <authorList>
            <person name="Johnson S.L."/>
            <person name="Daligault H.E."/>
            <person name="Davenport K.W."/>
            <person name="Jaissle J."/>
            <person name="Frey K.G."/>
            <person name="Ladner J.T."/>
            <person name="Broomall S.M."/>
            <person name="Bishop-Lilly K.A."/>
            <person name="Bruce D.C."/>
            <person name="Gibbons H.S."/>
            <person name="Coyne S.R."/>
            <person name="Lo C.C."/>
            <person name="Meincke L."/>
            <person name="Munk A.C."/>
            <person name="Koroleva G.I."/>
            <person name="Rosenzweig C.N."/>
            <person name="Palacios G.F."/>
            <person name="Redden C.L."/>
            <person name="Minogue T.D."/>
            <person name="Chain P.S."/>
        </authorList>
    </citation>
    <scope>NUCLEOTIDE SEQUENCE [LARGE SCALE GENOMIC DNA]</scope>
    <source>
        <strain evidence="13">ATCC 14581 / DSM 32 / JCM 2506 / NBRC 15308 / NCIMB 9376 / NCTC 10342 / NRRL B-14308 / VKM B-512</strain>
    </source>
</reference>
<comment type="subunit">
    <text evidence="4">Homotetramer.</text>
</comment>
<dbReference type="InterPro" id="IPR026285">
    <property type="entry name" value="TenA_E"/>
</dbReference>
<comment type="pathway">
    <text evidence="2 9">Cofactor biosynthesis; thiamine diphosphate biosynthesis.</text>
</comment>
<dbReference type="GO" id="GO:0009228">
    <property type="term" value="P:thiamine biosynthetic process"/>
    <property type="evidence" value="ECO:0007669"/>
    <property type="project" value="UniProtKB-KW"/>
</dbReference>
<dbReference type="PANTHER" id="PTHR43198:SF2">
    <property type="entry name" value="SI:CH1073-67J19.1-RELATED"/>
    <property type="match status" value="1"/>
</dbReference>
<dbReference type="InterPro" id="IPR016084">
    <property type="entry name" value="Haem_Oase-like_multi-hlx"/>
</dbReference>
<dbReference type="InterPro" id="IPR027574">
    <property type="entry name" value="Thiaminase_II"/>
</dbReference>
<dbReference type="UniPathway" id="UPA00060"/>
<accession>A0A0B6AKH0</accession>
<proteinExistence type="inferred from homology"/>
<dbReference type="InterPro" id="IPR050967">
    <property type="entry name" value="Thiamine_Salvage_TenA"/>
</dbReference>
<feature type="domain" description="Thiaminase-2/PQQC" evidence="11">
    <location>
        <begin position="9"/>
        <end position="216"/>
    </location>
</feature>
<dbReference type="GeneID" id="93642456"/>
<dbReference type="NCBIfam" id="TIGR04306">
    <property type="entry name" value="salvage_TenA"/>
    <property type="match status" value="1"/>
</dbReference>
<dbReference type="GO" id="GO:0005829">
    <property type="term" value="C:cytosol"/>
    <property type="evidence" value="ECO:0007669"/>
    <property type="project" value="TreeGrafter"/>
</dbReference>
<sequence>MSFSSQLRQEANYIYEAIFNHPFIKGIAEGNVPKEALIHYVSQDYEYLTAFVRIYGAALTKCRTRTEMEAFNAGISTVLHSEVHPHNNFCEVAGVRYEDLHTETLSPTASHYINHMTSVAHTGSLAEIIAVLLPCPWTYVEIGQRITEQVNPSPSHPFYEWIQFYNNEEMNGTTQWFCNKLDELAEQATEEERNRMKDHFIKSCELEYLFWEMAYTQEKWPLSQLLLSK</sequence>
<dbReference type="PIRSF" id="PIRSF003170">
    <property type="entry name" value="Pet18p"/>
    <property type="match status" value="1"/>
</dbReference>
<dbReference type="Gene3D" id="1.20.910.10">
    <property type="entry name" value="Heme oxygenase-like"/>
    <property type="match status" value="1"/>
</dbReference>
<dbReference type="GO" id="GO:0050334">
    <property type="term" value="F:thiaminase activity"/>
    <property type="evidence" value="ECO:0007669"/>
    <property type="project" value="UniProtKB-UniRule"/>
</dbReference>
<dbReference type="SUPFAM" id="SSF48613">
    <property type="entry name" value="Heme oxygenase-like"/>
    <property type="match status" value="1"/>
</dbReference>
<organism evidence="12 13">
    <name type="scientific">Priestia megaterium (strain ATCC 14581 / DSM 32 / CCUG 1817 / JCM 2506 / NBRC 15308 / NCIMB 9376 / NCTC 10342 / NRRL B-14308 / VKM B-512 / Ford 19)</name>
    <name type="common">Bacillus megaterium</name>
    <dbReference type="NCBI Taxonomy" id="1348623"/>
    <lineage>
        <taxon>Bacteria</taxon>
        <taxon>Bacillati</taxon>
        <taxon>Bacillota</taxon>
        <taxon>Bacilli</taxon>
        <taxon>Bacillales</taxon>
        <taxon>Bacillaceae</taxon>
        <taxon>Priestia</taxon>
    </lineage>
</organism>